<feature type="domain" description="AAA+ ATPase" evidence="2">
    <location>
        <begin position="274"/>
        <end position="422"/>
    </location>
</feature>
<dbReference type="SUPFAM" id="SSF50494">
    <property type="entry name" value="Trypsin-like serine proteases"/>
    <property type="match status" value="1"/>
</dbReference>
<comment type="caution">
    <text evidence="3">The sequence shown here is derived from an EMBL/GenBank/DDBJ whole genome shotgun (WGS) entry which is preliminary data.</text>
</comment>
<accession>A0ABU2UUT7</accession>
<protein>
    <submittedName>
        <fullName evidence="3">Serine protease</fullName>
    </submittedName>
</protein>
<sequence>MVGQGRSVQRTGGPGGAGALPSPGDGGSGDGGSLDDVLVDVRDLAGRPRGTGFVADRHGTVVTGHEAVAGLSRFALLATGGRGCLVAADDVTPLPALGLALIRTRGLGVEPLPVTVRDRVEAGTYVWLAAGCWREARLLGPCLADAGHHLPYGAMELAIGTAGRDALRAGGGAAGGPVLDARTGAVLGVVATALPYGDRDACFALPLPALPGPLAELLARNAATVPARGPDLNLAGVLELTAASAVRATAGHEDGPSVERAVVAREFDAFLRGPATVLGLVGPPGSGRTAELAALAARLGRGPAPLPVLRLRGADLRTTDDSIADAVGRVLARTADAPAPDRLADVAGSAGRPLLLLLDSPEEMPPGPAHRPDAWASGTAHLLARTGARLVVACRAEYWEGTAFPPGVVHRAAGTAAVARPPSRRSHADLTDGVGLVGHADLTDRVGLVSRVDLTDRVNLTGHGDLTDRVGLTGHGDLVNRVDRVGLAPHPGLPPHVRIGGLGAGEARRLRERLGVPDGALAGVDAGHPGVVRALGEVLAAMPGGAVGRVGRDEVFSAYLDLRCLRVAERLAAENGVRGDAVRRLAVKVAGQVHVAARRGLGPGQGQLDRATFEAVFPRGTAPRRLGGGTGWASAVLAEGLLMPVGAGYRFVHEELADWLHGSHLDLDEALHALVHAPGATAHPLPHHRVGPVVEALLLLARRHGSAQLNVKLAELTGALAADPASWWASRLLSETLRRVPDATPYRCVLRELADVVVRERAAERERAGHRGPGARGAARDLYGPGFWCDLALPAVERFELLRLLVPADGPPQDTDGGPRFLDAVSQALAADPITVQPLLIRWFDDERPLPATPHAGVADAAQALLHTHRRRAPDDLTEALVASAHRRADELLAVLAEDEPSAVCRAVDRWAHDEHPARRAAAATHGLRVAPHLRADADRDLLRRAALALLTHPDDDPAPHGGALALLARDPRTRARHLPDALRQFAAGDPTVAPTALLAALTTHPEPVLDAFRQRLSRPDAGEALRALADVTLPPLADRVAALVREAVRRRPETAPDIAALVARRLDQDPAARAVLLPLTTALLDDGPEEARAALAAVLAAPGTPASRPLRRELLARLLAHERAPAVLATLLHTAAGHGGDDARDLLHRTALLLARTPDGAARLDHALVDLARRVPGFAARMAGWLTGTPHDWADVVTPGTRRMIDNLSEGRVSA</sequence>
<dbReference type="InterPro" id="IPR027417">
    <property type="entry name" value="P-loop_NTPase"/>
</dbReference>
<feature type="region of interest" description="Disordered" evidence="1">
    <location>
        <begin position="1"/>
        <end position="33"/>
    </location>
</feature>
<dbReference type="InterPro" id="IPR009003">
    <property type="entry name" value="Peptidase_S1_PA"/>
</dbReference>
<name>A0ABU2UUT7_9ACTN</name>
<dbReference type="SMART" id="SM00382">
    <property type="entry name" value="AAA"/>
    <property type="match status" value="1"/>
</dbReference>
<evidence type="ECO:0000256" key="1">
    <source>
        <dbReference type="SAM" id="MobiDB-lite"/>
    </source>
</evidence>
<evidence type="ECO:0000313" key="3">
    <source>
        <dbReference type="EMBL" id="MDT0477050.1"/>
    </source>
</evidence>
<dbReference type="EMBL" id="JAVRFF010000053">
    <property type="protein sequence ID" value="MDT0477050.1"/>
    <property type="molecule type" value="Genomic_DNA"/>
</dbReference>
<proteinExistence type="predicted"/>
<dbReference type="RefSeq" id="WP_311637440.1">
    <property type="nucleotide sequence ID" value="NZ_JAVRFF010000053.1"/>
</dbReference>
<evidence type="ECO:0000313" key="4">
    <source>
        <dbReference type="Proteomes" id="UP001180489"/>
    </source>
</evidence>
<gene>
    <name evidence="3" type="ORF">RM863_33505</name>
</gene>
<keyword evidence="4" id="KW-1185">Reference proteome</keyword>
<reference evidence="3" key="1">
    <citation type="submission" date="2024-05" db="EMBL/GenBank/DDBJ databases">
        <title>30 novel species of actinomycetes from the DSMZ collection.</title>
        <authorList>
            <person name="Nouioui I."/>
        </authorList>
    </citation>
    <scope>NUCLEOTIDE SEQUENCE</scope>
    <source>
        <strain evidence="3">DSM 41014</strain>
    </source>
</reference>
<dbReference type="InterPro" id="IPR003593">
    <property type="entry name" value="AAA+_ATPase"/>
</dbReference>
<organism evidence="3 4">
    <name type="scientific">Streptomyces hintoniae</name>
    <dbReference type="NCBI Taxonomy" id="3075521"/>
    <lineage>
        <taxon>Bacteria</taxon>
        <taxon>Bacillati</taxon>
        <taxon>Actinomycetota</taxon>
        <taxon>Actinomycetes</taxon>
        <taxon>Kitasatosporales</taxon>
        <taxon>Streptomycetaceae</taxon>
        <taxon>Streptomyces</taxon>
    </lineage>
</organism>
<keyword evidence="3" id="KW-0645">Protease</keyword>
<dbReference type="Proteomes" id="UP001180489">
    <property type="component" value="Unassembled WGS sequence"/>
</dbReference>
<feature type="compositionally biased region" description="Polar residues" evidence="1">
    <location>
        <begin position="1"/>
        <end position="10"/>
    </location>
</feature>
<dbReference type="GO" id="GO:0008233">
    <property type="term" value="F:peptidase activity"/>
    <property type="evidence" value="ECO:0007669"/>
    <property type="project" value="UniProtKB-KW"/>
</dbReference>
<dbReference type="GO" id="GO:0006508">
    <property type="term" value="P:proteolysis"/>
    <property type="evidence" value="ECO:0007669"/>
    <property type="project" value="UniProtKB-KW"/>
</dbReference>
<evidence type="ECO:0000259" key="2">
    <source>
        <dbReference type="SMART" id="SM00382"/>
    </source>
</evidence>
<dbReference type="SUPFAM" id="SSF52540">
    <property type="entry name" value="P-loop containing nucleoside triphosphate hydrolases"/>
    <property type="match status" value="1"/>
</dbReference>
<keyword evidence="3" id="KW-0378">Hydrolase</keyword>
<feature type="compositionally biased region" description="Gly residues" evidence="1">
    <location>
        <begin position="12"/>
        <end position="32"/>
    </location>
</feature>